<sequence length="243" mass="25601">MKKTVFLASAALLLSLAANTSQVFAAEGGTYPTQGTINFEAGDDVTPPVDPEDPDIPIDPVDPPTPVGGSLSIDYASQWKFGTQKISTTDQTYFAQLDQFKDSEGKPTIEKPNYVQVTDKRGTLEGWSLSVTQPEQFKTADGDELTGAALKIKTAAIAGLSGSDTYASGTVAASIDLTPGQEAAGITAEKTKGAGTWVYRFGNDADTGKKAIELDVPGKTVKLAKEYKTTLNWTLASTPGNNN</sequence>
<gene>
    <name evidence="3" type="ORF">UAU_00179</name>
</gene>
<evidence type="ECO:0000313" key="4">
    <source>
        <dbReference type="Proteomes" id="UP000013782"/>
    </source>
</evidence>
<proteinExistence type="predicted"/>
<keyword evidence="4" id="KW-1185">Reference proteome</keyword>
<dbReference type="AlphaFoldDB" id="R2SXL2"/>
<evidence type="ECO:0000259" key="2">
    <source>
        <dbReference type="Pfam" id="PF13731"/>
    </source>
</evidence>
<comment type="caution">
    <text evidence="3">The sequence shown here is derived from an EMBL/GenBank/DDBJ whole genome shotgun (WGS) entry which is preliminary data.</text>
</comment>
<feature type="signal peptide" evidence="1">
    <location>
        <begin position="1"/>
        <end position="25"/>
    </location>
</feature>
<keyword evidence="1" id="KW-0732">Signal</keyword>
<dbReference type="PATRIC" id="fig|1158607.3.peg.179"/>
<accession>R2SXL2</accession>
<name>R2SXL2_9ENTE</name>
<feature type="chain" id="PRO_5004356073" description="WxL domain-containing protein" evidence="1">
    <location>
        <begin position="26"/>
        <end position="243"/>
    </location>
</feature>
<dbReference type="eggNOG" id="ENOG5030E2P">
    <property type="taxonomic scope" value="Bacteria"/>
</dbReference>
<evidence type="ECO:0000256" key="1">
    <source>
        <dbReference type="SAM" id="SignalP"/>
    </source>
</evidence>
<feature type="domain" description="WxL" evidence="2">
    <location>
        <begin position="27"/>
        <end position="239"/>
    </location>
</feature>
<dbReference type="Pfam" id="PF13731">
    <property type="entry name" value="WxL"/>
    <property type="match status" value="1"/>
</dbReference>
<dbReference type="HOGENOM" id="CLU_067278_1_0_9"/>
<dbReference type="RefSeq" id="WP_010755244.1">
    <property type="nucleotide sequence ID" value="NZ_ASWD01000002.1"/>
</dbReference>
<dbReference type="EMBL" id="AJAQ01000001">
    <property type="protein sequence ID" value="EOH97511.1"/>
    <property type="molecule type" value="Genomic_DNA"/>
</dbReference>
<organism evidence="3 4">
    <name type="scientific">Enterococcus pallens ATCC BAA-351</name>
    <dbReference type="NCBI Taxonomy" id="1158607"/>
    <lineage>
        <taxon>Bacteria</taxon>
        <taxon>Bacillati</taxon>
        <taxon>Bacillota</taxon>
        <taxon>Bacilli</taxon>
        <taxon>Lactobacillales</taxon>
        <taxon>Enterococcaceae</taxon>
        <taxon>Enterococcus</taxon>
    </lineage>
</organism>
<reference evidence="3 4" key="1">
    <citation type="submission" date="2013-02" db="EMBL/GenBank/DDBJ databases">
        <title>The Genome Sequence of Enterococcus pallens BAA-351.</title>
        <authorList>
            <consortium name="The Broad Institute Genome Sequencing Platform"/>
            <consortium name="The Broad Institute Genome Sequencing Center for Infectious Disease"/>
            <person name="Earl A.M."/>
            <person name="Gilmore M.S."/>
            <person name="Lebreton F."/>
            <person name="Walker B."/>
            <person name="Young S.K."/>
            <person name="Zeng Q."/>
            <person name="Gargeya S."/>
            <person name="Fitzgerald M."/>
            <person name="Haas B."/>
            <person name="Abouelleil A."/>
            <person name="Alvarado L."/>
            <person name="Arachchi H.M."/>
            <person name="Berlin A.M."/>
            <person name="Chapman S.B."/>
            <person name="Dewar J."/>
            <person name="Goldberg J."/>
            <person name="Griggs A."/>
            <person name="Gujja S."/>
            <person name="Hansen M."/>
            <person name="Howarth C."/>
            <person name="Imamovic A."/>
            <person name="Larimer J."/>
            <person name="McCowan C."/>
            <person name="Murphy C."/>
            <person name="Neiman D."/>
            <person name="Pearson M."/>
            <person name="Priest M."/>
            <person name="Roberts A."/>
            <person name="Saif S."/>
            <person name="Shea T."/>
            <person name="Sisk P."/>
            <person name="Sykes S."/>
            <person name="Wortman J."/>
            <person name="Nusbaum C."/>
            <person name="Birren B."/>
        </authorList>
    </citation>
    <scope>NUCLEOTIDE SEQUENCE [LARGE SCALE GENOMIC DNA]</scope>
    <source>
        <strain evidence="3 4">ATCC BAA-351</strain>
    </source>
</reference>
<dbReference type="InterPro" id="IPR027994">
    <property type="entry name" value="WxL_dom"/>
</dbReference>
<dbReference type="Proteomes" id="UP000013782">
    <property type="component" value="Unassembled WGS sequence"/>
</dbReference>
<dbReference type="STRING" id="160454.RV10_GL002188"/>
<protein>
    <recommendedName>
        <fullName evidence="2">WxL domain-containing protein</fullName>
    </recommendedName>
</protein>
<evidence type="ECO:0000313" key="3">
    <source>
        <dbReference type="EMBL" id="EOH97511.1"/>
    </source>
</evidence>
<dbReference type="OrthoDB" id="2339326at2"/>